<evidence type="ECO:0000313" key="3">
    <source>
        <dbReference type="Proteomes" id="UP001152561"/>
    </source>
</evidence>
<organism evidence="2 3">
    <name type="scientific">Anisodus acutangulus</name>
    <dbReference type="NCBI Taxonomy" id="402998"/>
    <lineage>
        <taxon>Eukaryota</taxon>
        <taxon>Viridiplantae</taxon>
        <taxon>Streptophyta</taxon>
        <taxon>Embryophyta</taxon>
        <taxon>Tracheophyta</taxon>
        <taxon>Spermatophyta</taxon>
        <taxon>Magnoliopsida</taxon>
        <taxon>eudicotyledons</taxon>
        <taxon>Gunneridae</taxon>
        <taxon>Pentapetalae</taxon>
        <taxon>asterids</taxon>
        <taxon>lamiids</taxon>
        <taxon>Solanales</taxon>
        <taxon>Solanaceae</taxon>
        <taxon>Solanoideae</taxon>
        <taxon>Hyoscyameae</taxon>
        <taxon>Anisodus</taxon>
    </lineage>
</organism>
<evidence type="ECO:0000313" key="2">
    <source>
        <dbReference type="EMBL" id="KAJ8559590.1"/>
    </source>
</evidence>
<protein>
    <submittedName>
        <fullName evidence="2">Uncharacterized protein</fullName>
    </submittedName>
</protein>
<feature type="compositionally biased region" description="Polar residues" evidence="1">
    <location>
        <begin position="107"/>
        <end position="124"/>
    </location>
</feature>
<dbReference type="EMBL" id="JAJAGQ010000006">
    <property type="protein sequence ID" value="KAJ8559590.1"/>
    <property type="molecule type" value="Genomic_DNA"/>
</dbReference>
<reference evidence="3" key="1">
    <citation type="journal article" date="2023" name="Proc. Natl. Acad. Sci. U.S.A.">
        <title>Genomic and structural basis for evolution of tropane alkaloid biosynthesis.</title>
        <authorList>
            <person name="Wanga Y.-J."/>
            <person name="Taina T."/>
            <person name="Yua J.-Y."/>
            <person name="Lia J."/>
            <person name="Xua B."/>
            <person name="Chenc J."/>
            <person name="D'Auriad J.C."/>
            <person name="Huanga J.-P."/>
            <person name="Huanga S.-X."/>
        </authorList>
    </citation>
    <scope>NUCLEOTIDE SEQUENCE [LARGE SCALE GENOMIC DNA]</scope>
    <source>
        <strain evidence="3">cv. KIB-2019</strain>
    </source>
</reference>
<feature type="region of interest" description="Disordered" evidence="1">
    <location>
        <begin position="105"/>
        <end position="125"/>
    </location>
</feature>
<evidence type="ECO:0000256" key="1">
    <source>
        <dbReference type="SAM" id="MobiDB-lite"/>
    </source>
</evidence>
<accession>A0A9Q1RJL4</accession>
<dbReference type="AlphaFoldDB" id="A0A9Q1RJL4"/>
<name>A0A9Q1RJL4_9SOLA</name>
<proteinExistence type="predicted"/>
<sequence>MRAGDSASSLGGGSVGGAGDSIWCNRRGVWDREQGAGLGGSLAAGGSDDTVEDINGVVDREQLAGVSSGVGRVGCCWKGCLVKGDVTGDDDFASSNVIAQWLGQGPRGQSTKAAGTGPLQSGTGMQVRPSSAGWATAAAGWTTAAAGSRIIVVQCLGMFVVQPTGCVGPFHDHCLCCCDLCCHDLRHWPATPAGHAVVAGCCWPQVLLSRQRLTSFDYVPLV</sequence>
<keyword evidence="3" id="KW-1185">Reference proteome</keyword>
<comment type="caution">
    <text evidence="2">The sequence shown here is derived from an EMBL/GenBank/DDBJ whole genome shotgun (WGS) entry which is preliminary data.</text>
</comment>
<gene>
    <name evidence="2" type="ORF">K7X08_003648</name>
</gene>
<dbReference type="Proteomes" id="UP001152561">
    <property type="component" value="Unassembled WGS sequence"/>
</dbReference>